<protein>
    <submittedName>
        <fullName evidence="2">Phytanoyl-CoA dioxygenase family protein</fullName>
    </submittedName>
</protein>
<dbReference type="GO" id="GO:0016706">
    <property type="term" value="F:2-oxoglutarate-dependent dioxygenase activity"/>
    <property type="evidence" value="ECO:0007669"/>
    <property type="project" value="UniProtKB-ARBA"/>
</dbReference>
<dbReference type="PANTHER" id="PTHR20883:SF48">
    <property type="entry name" value="ECTOINE DIOXYGENASE"/>
    <property type="match status" value="1"/>
</dbReference>
<name>A0A973A9D4_9GAMM</name>
<accession>A0A973A9D4</accession>
<proteinExistence type="predicted"/>
<dbReference type="EMBL" id="JABMOJ010000570">
    <property type="protein sequence ID" value="NQV66734.1"/>
    <property type="molecule type" value="Genomic_DNA"/>
</dbReference>
<evidence type="ECO:0000313" key="3">
    <source>
        <dbReference type="Proteomes" id="UP000754644"/>
    </source>
</evidence>
<sequence>MTETESTFTALEYNAAMAAYQRQGEALRDRIGNRGPLLLDAHGKLHPDILAAYWQHGFYVFDNVIADDEIAALRADIDFLLDHAPTGRGAQLDNQGRPAFGTEFKQNPYSFVKPLSDPWGGTDLLGGRHPTRMREPSAAADAPKEVVHIMGGMCQTMPSGLRLYGHPDLLTIAEGINGADFVPYNDATFVKLPGLGGSVSWHQDGVTHWDSPNWDEGIHGFNFQVQLYPSTIANCLWVMPGTHKLGRVDIKALVAEHHGSDQLPGAVPLTCKAGDVTIVNRQMLHGSFANTSADIRVSMTFGFHRRRSVLGARGALTQKSNEIYDEQRIFQRSSVITVAIDARAQHYPAARRYQYQPFIGLEDEYRYSNAMFEQVIRDYNLKDLSI</sequence>
<gene>
    <name evidence="2" type="ORF">HQ497_15350</name>
</gene>
<reference evidence="2" key="1">
    <citation type="submission" date="2020-05" db="EMBL/GenBank/DDBJ databases">
        <title>Sulfur intermediates as new biogeochemical hubs in an aquatic model microbial ecosystem.</title>
        <authorList>
            <person name="Vigneron A."/>
        </authorList>
    </citation>
    <scope>NUCLEOTIDE SEQUENCE</scope>
    <source>
        <strain evidence="2">Bin.250</strain>
    </source>
</reference>
<organism evidence="2 3">
    <name type="scientific">SAR86 cluster bacterium</name>
    <dbReference type="NCBI Taxonomy" id="2030880"/>
    <lineage>
        <taxon>Bacteria</taxon>
        <taxon>Pseudomonadati</taxon>
        <taxon>Pseudomonadota</taxon>
        <taxon>Gammaproteobacteria</taxon>
        <taxon>SAR86 cluster</taxon>
    </lineage>
</organism>
<dbReference type="Pfam" id="PF05721">
    <property type="entry name" value="PhyH"/>
    <property type="match status" value="1"/>
</dbReference>
<dbReference type="GO" id="GO:0005506">
    <property type="term" value="F:iron ion binding"/>
    <property type="evidence" value="ECO:0007669"/>
    <property type="project" value="UniProtKB-ARBA"/>
</dbReference>
<keyword evidence="2" id="KW-0223">Dioxygenase</keyword>
<dbReference type="Proteomes" id="UP000754644">
    <property type="component" value="Unassembled WGS sequence"/>
</dbReference>
<dbReference type="Gene3D" id="2.60.120.620">
    <property type="entry name" value="q2cbj1_9rhob like domain"/>
    <property type="match status" value="1"/>
</dbReference>
<dbReference type="SUPFAM" id="SSF51197">
    <property type="entry name" value="Clavaminate synthase-like"/>
    <property type="match status" value="1"/>
</dbReference>
<keyword evidence="2" id="KW-0560">Oxidoreductase</keyword>
<dbReference type="PANTHER" id="PTHR20883">
    <property type="entry name" value="PHYTANOYL-COA DIOXYGENASE DOMAIN CONTAINING 1"/>
    <property type="match status" value="1"/>
</dbReference>
<comment type="caution">
    <text evidence="2">The sequence shown here is derived from an EMBL/GenBank/DDBJ whole genome shotgun (WGS) entry which is preliminary data.</text>
</comment>
<evidence type="ECO:0000313" key="2">
    <source>
        <dbReference type="EMBL" id="NQV66734.1"/>
    </source>
</evidence>
<comment type="cofactor">
    <cofactor evidence="1">
        <name>Fe(2+)</name>
        <dbReference type="ChEBI" id="CHEBI:29033"/>
    </cofactor>
</comment>
<evidence type="ECO:0000256" key="1">
    <source>
        <dbReference type="ARBA" id="ARBA00001954"/>
    </source>
</evidence>
<dbReference type="InterPro" id="IPR008775">
    <property type="entry name" value="Phytyl_CoA_dOase-like"/>
</dbReference>
<dbReference type="AlphaFoldDB" id="A0A973A9D4"/>